<feature type="transmembrane region" description="Helical" evidence="8">
    <location>
        <begin position="211"/>
        <end position="230"/>
    </location>
</feature>
<dbReference type="AlphaFoldDB" id="A0A1G2MB39"/>
<dbReference type="Proteomes" id="UP000176493">
    <property type="component" value="Unassembled WGS sequence"/>
</dbReference>
<evidence type="ECO:0000256" key="6">
    <source>
        <dbReference type="ARBA" id="ARBA00022989"/>
    </source>
</evidence>
<accession>A0A1G2MB39</accession>
<evidence type="ECO:0000256" key="1">
    <source>
        <dbReference type="ARBA" id="ARBA00004651"/>
    </source>
</evidence>
<dbReference type="PANTHER" id="PTHR33908:SF11">
    <property type="entry name" value="MEMBRANE PROTEIN"/>
    <property type="match status" value="1"/>
</dbReference>
<evidence type="ECO:0000256" key="2">
    <source>
        <dbReference type="ARBA" id="ARBA00022475"/>
    </source>
</evidence>
<keyword evidence="7 8" id="KW-0472">Membrane</keyword>
<name>A0A1G2MB39_9BACT</name>
<proteinExistence type="predicted"/>
<evidence type="ECO:0000256" key="5">
    <source>
        <dbReference type="ARBA" id="ARBA00022692"/>
    </source>
</evidence>
<dbReference type="EMBL" id="MHRJ01000052">
    <property type="protein sequence ID" value="OHA21107.1"/>
    <property type="molecule type" value="Genomic_DNA"/>
</dbReference>
<dbReference type="InterPro" id="IPR050297">
    <property type="entry name" value="LipidA_mod_glycosyltrf_83"/>
</dbReference>
<dbReference type="GO" id="GO:0005886">
    <property type="term" value="C:plasma membrane"/>
    <property type="evidence" value="ECO:0007669"/>
    <property type="project" value="UniProtKB-SubCell"/>
</dbReference>
<dbReference type="Pfam" id="PF13231">
    <property type="entry name" value="PMT_2"/>
    <property type="match status" value="1"/>
</dbReference>
<feature type="domain" description="Glycosyltransferase RgtA/B/C/D-like" evidence="9">
    <location>
        <begin position="69"/>
        <end position="225"/>
    </location>
</feature>
<keyword evidence="3" id="KW-0328">Glycosyltransferase</keyword>
<evidence type="ECO:0000313" key="11">
    <source>
        <dbReference type="Proteomes" id="UP000176493"/>
    </source>
</evidence>
<protein>
    <recommendedName>
        <fullName evidence="9">Glycosyltransferase RgtA/B/C/D-like domain-containing protein</fullName>
    </recommendedName>
</protein>
<keyword evidence="4" id="KW-0808">Transferase</keyword>
<keyword evidence="6 8" id="KW-1133">Transmembrane helix</keyword>
<dbReference type="PANTHER" id="PTHR33908">
    <property type="entry name" value="MANNOSYLTRANSFERASE YKCB-RELATED"/>
    <property type="match status" value="1"/>
</dbReference>
<evidence type="ECO:0000313" key="10">
    <source>
        <dbReference type="EMBL" id="OHA21107.1"/>
    </source>
</evidence>
<reference evidence="10 11" key="1">
    <citation type="journal article" date="2016" name="Nat. Commun.">
        <title>Thousands of microbial genomes shed light on interconnected biogeochemical processes in an aquifer system.</title>
        <authorList>
            <person name="Anantharaman K."/>
            <person name="Brown C.T."/>
            <person name="Hug L.A."/>
            <person name="Sharon I."/>
            <person name="Castelle C.J."/>
            <person name="Probst A.J."/>
            <person name="Thomas B.C."/>
            <person name="Singh A."/>
            <person name="Wilkins M.J."/>
            <person name="Karaoz U."/>
            <person name="Brodie E.L."/>
            <person name="Williams K.H."/>
            <person name="Hubbard S.S."/>
            <person name="Banfield J.F."/>
        </authorList>
    </citation>
    <scope>NUCLEOTIDE SEQUENCE [LARGE SCALE GENOMIC DNA]</scope>
</reference>
<dbReference type="InterPro" id="IPR038731">
    <property type="entry name" value="RgtA/B/C-like"/>
</dbReference>
<evidence type="ECO:0000256" key="4">
    <source>
        <dbReference type="ARBA" id="ARBA00022679"/>
    </source>
</evidence>
<feature type="transmembrane region" description="Helical" evidence="8">
    <location>
        <begin position="398"/>
        <end position="419"/>
    </location>
</feature>
<feature type="transmembrane region" description="Helical" evidence="8">
    <location>
        <begin position="74"/>
        <end position="105"/>
    </location>
</feature>
<evidence type="ECO:0000256" key="3">
    <source>
        <dbReference type="ARBA" id="ARBA00022676"/>
    </source>
</evidence>
<evidence type="ECO:0000259" key="9">
    <source>
        <dbReference type="Pfam" id="PF13231"/>
    </source>
</evidence>
<dbReference type="GO" id="GO:0016763">
    <property type="term" value="F:pentosyltransferase activity"/>
    <property type="evidence" value="ECO:0007669"/>
    <property type="project" value="TreeGrafter"/>
</dbReference>
<feature type="transmembrane region" description="Helical" evidence="8">
    <location>
        <begin position="425"/>
        <end position="446"/>
    </location>
</feature>
<comment type="caution">
    <text evidence="10">The sequence shown here is derived from an EMBL/GenBank/DDBJ whole genome shotgun (WGS) entry which is preliminary data.</text>
</comment>
<keyword evidence="5 8" id="KW-0812">Transmembrane</keyword>
<comment type="subcellular location">
    <subcellularLocation>
        <location evidence="1">Cell membrane</location>
        <topology evidence="1">Multi-pass membrane protein</topology>
    </subcellularLocation>
</comment>
<keyword evidence="2" id="KW-1003">Cell membrane</keyword>
<organism evidence="10 11">
    <name type="scientific">Candidatus Taylorbacteria bacterium RIFCSPHIGHO2_02_49_25</name>
    <dbReference type="NCBI Taxonomy" id="1802305"/>
    <lineage>
        <taxon>Bacteria</taxon>
        <taxon>Candidatus Tayloriibacteriota</taxon>
    </lineage>
</organism>
<feature type="transmembrane region" description="Helical" evidence="8">
    <location>
        <begin position="166"/>
        <end position="199"/>
    </location>
</feature>
<sequence>MPRKLLLIFLLALTVRVLFFSLAAVSSGGTISELVPRFDGYIDITENLLAGNGFTQDGAPPFVPDSIRTPLYPFFLAGLIAVFGNHIAVIMVQMLVASFIPLLAYRIARQLLADERIATMTGVFLAVEPLTVHLSSTLQVETFFTLFFLGGLTVFLDYGKEPRTQTLIVVAFLFGLATLARPTIQYLPLLLIGAVFLLLRKDTAQAIRHSLVLVLVFGTVLSPWVIRNYLQFGNPALSVQSVSVPYAFLVPSAIALEEGIGFSKAQEEFNRGVGGIKNIEDITLANAKIYKKRFPSLLLAHPVGLLKSVGVTVFTFFTHDGYLDVLGRLHIDPKLRLERPAFTLLFESPKKAVSLVVSLSKSPALLIILGRILWALITIFFAIGVIKLIKTPEHRAKGVFILLLVAYFVFTTVAVGLAVNARFRVPVNALVFIFTVYGASGLLSSIQAFAHKYKKAEVL</sequence>
<gene>
    <name evidence="10" type="ORF">A2W52_01700</name>
</gene>
<evidence type="ECO:0000256" key="8">
    <source>
        <dbReference type="SAM" id="Phobius"/>
    </source>
</evidence>
<feature type="transmembrane region" description="Helical" evidence="8">
    <location>
        <begin position="297"/>
        <end position="317"/>
    </location>
</feature>
<dbReference type="GO" id="GO:0009103">
    <property type="term" value="P:lipopolysaccharide biosynthetic process"/>
    <property type="evidence" value="ECO:0007669"/>
    <property type="project" value="UniProtKB-ARBA"/>
</dbReference>
<feature type="transmembrane region" description="Helical" evidence="8">
    <location>
        <begin position="364"/>
        <end position="386"/>
    </location>
</feature>
<evidence type="ECO:0000256" key="7">
    <source>
        <dbReference type="ARBA" id="ARBA00023136"/>
    </source>
</evidence>